<feature type="domain" description="EGF-like" evidence="7">
    <location>
        <begin position="40"/>
        <end position="76"/>
    </location>
</feature>
<evidence type="ECO:0000256" key="3">
    <source>
        <dbReference type="ARBA" id="ARBA00022737"/>
    </source>
</evidence>
<sequence length="446" mass="49512">MITYCQLKPCFNNGTCVEQFFNGYSCECLEGFTGNNCETKIDLCEGWLCLNNGTCIVHRNVPVCHCQPRFSGEHCEIDISSPCDDVTCLNGGTCYVENDEAFCKCLPGYTGARCETHLTKCEEFPEPLLCLNGGSCIVTNHQQHCECALGFFGNNCDVFGRSCAAITCQGGGTCVNDTTLQGHCICPPERTGEFCETEKTSSFNLYFNGQRSSQEVVSKDFSSTLLREFTLCAWVFYAPIEQPSTDVGLGAFLQLNTTSRTPILSIDNTGVTINKNFYIDVKLSTMAWHHVCVRSPLYQADVDRPIWTVFLDGVLAANTSYPLLDVTADIRCLIQLSSSEEPRFRGEISLAQLYIAYLNDTDIARMAFQCSNWTAAPNPDLHLKWTDFTTIQRNNPGVMALYPGLCDVSDCLPGRSSCNTKGQTSSSKNQQVLPLFIYLFIYYIRG</sequence>
<dbReference type="CDD" id="cd00054">
    <property type="entry name" value="EGF_CA"/>
    <property type="match status" value="1"/>
</dbReference>
<dbReference type="GO" id="GO:0005509">
    <property type="term" value="F:calcium ion binding"/>
    <property type="evidence" value="ECO:0007669"/>
    <property type="project" value="InterPro"/>
</dbReference>
<dbReference type="SMART" id="SM00274">
    <property type="entry name" value="FOLN"/>
    <property type="match status" value="3"/>
</dbReference>
<dbReference type="PROSITE" id="PS00022">
    <property type="entry name" value="EGF_1"/>
    <property type="match status" value="5"/>
</dbReference>
<feature type="domain" description="EGF-like" evidence="7">
    <location>
        <begin position="159"/>
        <end position="196"/>
    </location>
</feature>
<dbReference type="PROSITE" id="PS50026">
    <property type="entry name" value="EGF_3"/>
    <property type="match status" value="5"/>
</dbReference>
<dbReference type="InterPro" id="IPR013032">
    <property type="entry name" value="EGF-like_CS"/>
</dbReference>
<evidence type="ECO:0000259" key="7">
    <source>
        <dbReference type="PROSITE" id="PS50026"/>
    </source>
</evidence>
<evidence type="ECO:0000256" key="5">
    <source>
        <dbReference type="ARBA" id="ARBA00023180"/>
    </source>
</evidence>
<dbReference type="InterPro" id="IPR051022">
    <property type="entry name" value="Notch_Cell-Fate_Det"/>
</dbReference>
<dbReference type="InterPro" id="IPR000742">
    <property type="entry name" value="EGF"/>
</dbReference>
<dbReference type="GO" id="GO:0045197">
    <property type="term" value="P:establishment or maintenance of epithelial cell apical/basal polarity"/>
    <property type="evidence" value="ECO:0007669"/>
    <property type="project" value="TreeGrafter"/>
</dbReference>
<comment type="caution">
    <text evidence="6">Lacks conserved residue(s) required for the propagation of feature annotation.</text>
</comment>
<organism evidence="8">
    <name type="scientific">Heligmosomoides polygyrus</name>
    <name type="common">Parasitic roundworm</name>
    <dbReference type="NCBI Taxonomy" id="6339"/>
    <lineage>
        <taxon>Eukaryota</taxon>
        <taxon>Metazoa</taxon>
        <taxon>Ecdysozoa</taxon>
        <taxon>Nematoda</taxon>
        <taxon>Chromadorea</taxon>
        <taxon>Rhabditida</taxon>
        <taxon>Rhabditina</taxon>
        <taxon>Rhabditomorpha</taxon>
        <taxon>Strongyloidea</taxon>
        <taxon>Heligmosomidae</taxon>
        <taxon>Heligmosomoides</taxon>
    </lineage>
</organism>
<feature type="domain" description="EGF-like" evidence="7">
    <location>
        <begin position="1"/>
        <end position="38"/>
    </location>
</feature>
<gene>
    <name evidence="8" type="ORF">HPBE_LOCUS19184</name>
</gene>
<dbReference type="Gene3D" id="2.60.120.200">
    <property type="match status" value="1"/>
</dbReference>
<dbReference type="WBParaSite" id="HPBE_0001918501-mRNA-1">
    <property type="protein sequence ID" value="HPBE_0001918501-mRNA-1"/>
    <property type="gene ID" value="HPBE_0001918501"/>
</dbReference>
<dbReference type="SMART" id="SM00179">
    <property type="entry name" value="EGF_CA"/>
    <property type="match status" value="3"/>
</dbReference>
<protein>
    <submittedName>
        <fullName evidence="10">EGF-like domain-containing protein</fullName>
    </submittedName>
</protein>
<feature type="disulfide bond" evidence="6">
    <location>
        <begin position="186"/>
        <end position="195"/>
    </location>
</feature>
<reference evidence="8 9" key="1">
    <citation type="submission" date="2018-11" db="EMBL/GenBank/DDBJ databases">
        <authorList>
            <consortium name="Pathogen Informatics"/>
        </authorList>
    </citation>
    <scope>NUCLEOTIDE SEQUENCE [LARGE SCALE GENOMIC DNA]</scope>
</reference>
<keyword evidence="1 6" id="KW-0245">EGF-like domain</keyword>
<feature type="domain" description="EGF-like" evidence="7">
    <location>
        <begin position="117"/>
        <end position="157"/>
    </location>
</feature>
<dbReference type="OrthoDB" id="5814741at2759"/>
<feature type="domain" description="EGF-like" evidence="7">
    <location>
        <begin position="79"/>
        <end position="115"/>
    </location>
</feature>
<keyword evidence="3" id="KW-0677">Repeat</keyword>
<dbReference type="AlphaFoldDB" id="A0A3P8AJG7"/>
<dbReference type="EMBL" id="UZAH01031189">
    <property type="protein sequence ID" value="VDP14297.1"/>
    <property type="molecule type" value="Genomic_DNA"/>
</dbReference>
<keyword evidence="2" id="KW-0732">Signal</keyword>
<dbReference type="FunFam" id="2.10.25.10:FF:000012">
    <property type="entry name" value="Delta-like protein"/>
    <property type="match status" value="1"/>
</dbReference>
<name>A0A3P8AJG7_HELPZ</name>
<dbReference type="SMART" id="SM00181">
    <property type="entry name" value="EGF"/>
    <property type="match status" value="5"/>
</dbReference>
<evidence type="ECO:0000256" key="6">
    <source>
        <dbReference type="PROSITE-ProRule" id="PRU00076"/>
    </source>
</evidence>
<feature type="disulfide bond" evidence="6">
    <location>
        <begin position="66"/>
        <end position="75"/>
    </location>
</feature>
<dbReference type="GO" id="GO:0045597">
    <property type="term" value="P:positive regulation of cell differentiation"/>
    <property type="evidence" value="ECO:0007669"/>
    <property type="project" value="UniProtKB-ARBA"/>
</dbReference>
<feature type="disulfide bond" evidence="6">
    <location>
        <begin position="28"/>
        <end position="37"/>
    </location>
</feature>
<dbReference type="Pfam" id="PF00008">
    <property type="entry name" value="EGF"/>
    <property type="match status" value="2"/>
</dbReference>
<feature type="disulfide bond" evidence="6">
    <location>
        <begin position="105"/>
        <end position="114"/>
    </location>
</feature>
<evidence type="ECO:0000313" key="8">
    <source>
        <dbReference type="EMBL" id="VDP14297.1"/>
    </source>
</evidence>
<keyword evidence="4 6" id="KW-1015">Disulfide bond</keyword>
<dbReference type="Gene3D" id="2.10.25.10">
    <property type="entry name" value="Laminin"/>
    <property type="match status" value="5"/>
</dbReference>
<dbReference type="SUPFAM" id="SSF57196">
    <property type="entry name" value="EGF/Laminin"/>
    <property type="match status" value="5"/>
</dbReference>
<evidence type="ECO:0000256" key="4">
    <source>
        <dbReference type="ARBA" id="ARBA00023157"/>
    </source>
</evidence>
<feature type="disulfide bond" evidence="6">
    <location>
        <begin position="147"/>
        <end position="156"/>
    </location>
</feature>
<reference evidence="10" key="2">
    <citation type="submission" date="2019-09" db="UniProtKB">
        <authorList>
            <consortium name="WormBaseParasite"/>
        </authorList>
    </citation>
    <scope>IDENTIFICATION</scope>
</reference>
<dbReference type="Pfam" id="PF12661">
    <property type="entry name" value="hEGF"/>
    <property type="match status" value="3"/>
</dbReference>
<dbReference type="PANTHER" id="PTHR24049:SF22">
    <property type="entry name" value="DROSOPHILA CRUMBS HOMOLOG"/>
    <property type="match status" value="1"/>
</dbReference>
<evidence type="ECO:0000256" key="2">
    <source>
        <dbReference type="ARBA" id="ARBA00022729"/>
    </source>
</evidence>
<dbReference type="Proteomes" id="UP000050761">
    <property type="component" value="Unassembled WGS sequence"/>
</dbReference>
<dbReference type="GO" id="GO:0032991">
    <property type="term" value="C:protein-containing complex"/>
    <property type="evidence" value="ECO:0007669"/>
    <property type="project" value="TreeGrafter"/>
</dbReference>
<keyword evidence="9" id="KW-1185">Reference proteome</keyword>
<dbReference type="GO" id="GO:0005886">
    <property type="term" value="C:plasma membrane"/>
    <property type="evidence" value="ECO:0007669"/>
    <property type="project" value="TreeGrafter"/>
</dbReference>
<dbReference type="InterPro" id="IPR003645">
    <property type="entry name" value="Fol_N"/>
</dbReference>
<evidence type="ECO:0000313" key="10">
    <source>
        <dbReference type="WBParaSite" id="HPBE_0001918501-mRNA-1"/>
    </source>
</evidence>
<dbReference type="InterPro" id="IPR013320">
    <property type="entry name" value="ConA-like_dom_sf"/>
</dbReference>
<dbReference type="InterPro" id="IPR001881">
    <property type="entry name" value="EGF-like_Ca-bd_dom"/>
</dbReference>
<dbReference type="SUPFAM" id="SSF49899">
    <property type="entry name" value="Concanavalin A-like lectins/glucanases"/>
    <property type="match status" value="1"/>
</dbReference>
<evidence type="ECO:0000256" key="1">
    <source>
        <dbReference type="ARBA" id="ARBA00022536"/>
    </source>
</evidence>
<dbReference type="PROSITE" id="PS01186">
    <property type="entry name" value="EGF_2"/>
    <property type="match status" value="3"/>
</dbReference>
<dbReference type="FunFam" id="2.10.25.10:FF:000373">
    <property type="entry name" value="sushi, nidogen and EGF-like domain-containing protein 1"/>
    <property type="match status" value="1"/>
</dbReference>
<proteinExistence type="predicted"/>
<evidence type="ECO:0000313" key="9">
    <source>
        <dbReference type="Proteomes" id="UP000050761"/>
    </source>
</evidence>
<dbReference type="PANTHER" id="PTHR24049">
    <property type="entry name" value="CRUMBS FAMILY MEMBER"/>
    <property type="match status" value="1"/>
</dbReference>
<dbReference type="GO" id="GO:0007157">
    <property type="term" value="P:heterophilic cell-cell adhesion via plasma membrane cell adhesion molecules"/>
    <property type="evidence" value="ECO:0007669"/>
    <property type="project" value="TreeGrafter"/>
</dbReference>
<accession>A0A3P8AJG7</accession>
<keyword evidence="5" id="KW-0325">Glycoprotein</keyword>